<dbReference type="SUPFAM" id="SSF52833">
    <property type="entry name" value="Thioredoxin-like"/>
    <property type="match status" value="1"/>
</dbReference>
<keyword evidence="5" id="KW-0676">Redox-active center</keyword>
<dbReference type="InterPro" id="IPR012336">
    <property type="entry name" value="Thioredoxin-like_fold"/>
</dbReference>
<evidence type="ECO:0000256" key="2">
    <source>
        <dbReference type="ARBA" id="ARBA00022729"/>
    </source>
</evidence>
<accession>A0A8J3Y0M2</accession>
<dbReference type="PANTHER" id="PTHR13887">
    <property type="entry name" value="GLUTATHIONE S-TRANSFERASE KAPPA"/>
    <property type="match status" value="1"/>
</dbReference>
<protein>
    <recommendedName>
        <fullName evidence="8">Thioredoxin-like fold domain-containing protein</fullName>
    </recommendedName>
</protein>
<keyword evidence="10" id="KW-1185">Reference proteome</keyword>
<dbReference type="Pfam" id="PF13462">
    <property type="entry name" value="Thioredoxin_4"/>
    <property type="match status" value="1"/>
</dbReference>
<dbReference type="EMBL" id="BOOR01000067">
    <property type="protein sequence ID" value="GII58596.1"/>
    <property type="molecule type" value="Genomic_DNA"/>
</dbReference>
<proteinExistence type="inferred from homology"/>
<keyword evidence="2 7" id="KW-0732">Signal</keyword>
<dbReference type="InterPro" id="IPR036249">
    <property type="entry name" value="Thioredoxin-like_sf"/>
</dbReference>
<feature type="chain" id="PRO_5035240707" description="Thioredoxin-like fold domain-containing protein" evidence="7">
    <location>
        <begin position="20"/>
        <end position="212"/>
    </location>
</feature>
<evidence type="ECO:0000256" key="4">
    <source>
        <dbReference type="ARBA" id="ARBA00023157"/>
    </source>
</evidence>
<evidence type="ECO:0000256" key="6">
    <source>
        <dbReference type="SAM" id="MobiDB-lite"/>
    </source>
</evidence>
<dbReference type="CDD" id="cd02972">
    <property type="entry name" value="DsbA_family"/>
    <property type="match status" value="1"/>
</dbReference>
<dbReference type="GO" id="GO:0016491">
    <property type="term" value="F:oxidoreductase activity"/>
    <property type="evidence" value="ECO:0007669"/>
    <property type="project" value="UniProtKB-KW"/>
</dbReference>
<evidence type="ECO:0000259" key="8">
    <source>
        <dbReference type="Pfam" id="PF13462"/>
    </source>
</evidence>
<name>A0A8J3Y0M2_9ACTN</name>
<keyword evidence="3" id="KW-0560">Oxidoreductase</keyword>
<dbReference type="Proteomes" id="UP000605992">
    <property type="component" value="Unassembled WGS sequence"/>
</dbReference>
<dbReference type="PANTHER" id="PTHR13887:SF14">
    <property type="entry name" value="DISULFIDE BOND FORMATION PROTEIN D"/>
    <property type="match status" value="1"/>
</dbReference>
<evidence type="ECO:0000256" key="1">
    <source>
        <dbReference type="ARBA" id="ARBA00005791"/>
    </source>
</evidence>
<reference evidence="9" key="1">
    <citation type="submission" date="2021-01" db="EMBL/GenBank/DDBJ databases">
        <title>Whole genome shotgun sequence of Planotetraspora thailandica NBRC 104271.</title>
        <authorList>
            <person name="Komaki H."/>
            <person name="Tamura T."/>
        </authorList>
    </citation>
    <scope>NUCLEOTIDE SEQUENCE</scope>
    <source>
        <strain evidence="9">NBRC 104271</strain>
    </source>
</reference>
<comment type="similarity">
    <text evidence="1">Belongs to the thioredoxin family. DsbA subfamily.</text>
</comment>
<organism evidence="9 10">
    <name type="scientific">Planotetraspora thailandica</name>
    <dbReference type="NCBI Taxonomy" id="487172"/>
    <lineage>
        <taxon>Bacteria</taxon>
        <taxon>Bacillati</taxon>
        <taxon>Actinomycetota</taxon>
        <taxon>Actinomycetes</taxon>
        <taxon>Streptosporangiales</taxon>
        <taxon>Streptosporangiaceae</taxon>
        <taxon>Planotetraspora</taxon>
    </lineage>
</organism>
<dbReference type="Gene3D" id="3.40.30.10">
    <property type="entry name" value="Glutaredoxin"/>
    <property type="match status" value="1"/>
</dbReference>
<evidence type="ECO:0000313" key="10">
    <source>
        <dbReference type="Proteomes" id="UP000605992"/>
    </source>
</evidence>
<feature type="region of interest" description="Disordered" evidence="6">
    <location>
        <begin position="183"/>
        <end position="212"/>
    </location>
</feature>
<feature type="domain" description="Thioredoxin-like fold" evidence="8">
    <location>
        <begin position="58"/>
        <end position="207"/>
    </location>
</feature>
<dbReference type="AlphaFoldDB" id="A0A8J3Y0M2"/>
<evidence type="ECO:0000313" key="9">
    <source>
        <dbReference type="EMBL" id="GII58596.1"/>
    </source>
</evidence>
<sequence length="212" mass="22853">MTMIAGLALVALCLMAAFAPEDSSLYGASPSGTADELVTLRADGSVVIARPGVDRPRLDVYEDYQCPYCKEFEQGNGKVARDQAVQGRLALVIHPMTVFTDSPMRENSDRALRASICVTNPRRWLAYHDALYSAQPLEVDDGGFAVPDLVDLAAETGIPTGDFADCITSEETAAKARMLSRQAQADEVTGTPTIRLDGQDIDWSTPWADPAV</sequence>
<evidence type="ECO:0000256" key="7">
    <source>
        <dbReference type="SAM" id="SignalP"/>
    </source>
</evidence>
<evidence type="ECO:0000256" key="3">
    <source>
        <dbReference type="ARBA" id="ARBA00023002"/>
    </source>
</evidence>
<keyword evidence="4" id="KW-1015">Disulfide bond</keyword>
<comment type="caution">
    <text evidence="9">The sequence shown here is derived from an EMBL/GenBank/DDBJ whole genome shotgun (WGS) entry which is preliminary data.</text>
</comment>
<evidence type="ECO:0000256" key="5">
    <source>
        <dbReference type="ARBA" id="ARBA00023284"/>
    </source>
</evidence>
<gene>
    <name evidence="9" type="ORF">Pth03_69850</name>
</gene>
<feature type="signal peptide" evidence="7">
    <location>
        <begin position="1"/>
        <end position="19"/>
    </location>
</feature>